<evidence type="ECO:0000256" key="1">
    <source>
        <dbReference type="SAM" id="MobiDB-lite"/>
    </source>
</evidence>
<evidence type="ECO:0000313" key="3">
    <source>
        <dbReference type="Proteomes" id="UP000655225"/>
    </source>
</evidence>
<dbReference type="AlphaFoldDB" id="A0A834ZP74"/>
<accession>A0A834ZP74</accession>
<organism evidence="2 3">
    <name type="scientific">Tetracentron sinense</name>
    <name type="common">Spur-leaf</name>
    <dbReference type="NCBI Taxonomy" id="13715"/>
    <lineage>
        <taxon>Eukaryota</taxon>
        <taxon>Viridiplantae</taxon>
        <taxon>Streptophyta</taxon>
        <taxon>Embryophyta</taxon>
        <taxon>Tracheophyta</taxon>
        <taxon>Spermatophyta</taxon>
        <taxon>Magnoliopsida</taxon>
        <taxon>Trochodendrales</taxon>
        <taxon>Trochodendraceae</taxon>
        <taxon>Tetracentron</taxon>
    </lineage>
</organism>
<dbReference type="Proteomes" id="UP000655225">
    <property type="component" value="Unassembled WGS sequence"/>
</dbReference>
<dbReference type="PANTHER" id="PTHR36056">
    <property type="entry name" value="PROTEIN, PUTATIVE-RELATED"/>
    <property type="match status" value="1"/>
</dbReference>
<name>A0A834ZP74_TETSI</name>
<protein>
    <submittedName>
        <fullName evidence="2">Uncharacterized protein</fullName>
    </submittedName>
</protein>
<feature type="region of interest" description="Disordered" evidence="1">
    <location>
        <begin position="27"/>
        <end position="61"/>
    </location>
</feature>
<keyword evidence="3" id="KW-1185">Reference proteome</keyword>
<dbReference type="OrthoDB" id="765741at2759"/>
<proteinExistence type="predicted"/>
<feature type="compositionally biased region" description="Basic residues" evidence="1">
    <location>
        <begin position="157"/>
        <end position="166"/>
    </location>
</feature>
<gene>
    <name evidence="2" type="ORF">HHK36_005906</name>
</gene>
<feature type="compositionally biased region" description="Basic and acidic residues" evidence="1">
    <location>
        <begin position="241"/>
        <end position="250"/>
    </location>
</feature>
<evidence type="ECO:0000313" key="2">
    <source>
        <dbReference type="EMBL" id="KAF8409827.1"/>
    </source>
</evidence>
<reference evidence="2 3" key="1">
    <citation type="submission" date="2020-04" db="EMBL/GenBank/DDBJ databases">
        <title>Plant Genome Project.</title>
        <authorList>
            <person name="Zhang R.-G."/>
        </authorList>
    </citation>
    <scope>NUCLEOTIDE SEQUENCE [LARGE SCALE GENOMIC DNA]</scope>
    <source>
        <strain evidence="2">YNK0</strain>
        <tissue evidence="2">Leaf</tissue>
    </source>
</reference>
<dbReference type="OMA" id="RGYSDWG"/>
<feature type="compositionally biased region" description="Basic and acidic residues" evidence="1">
    <location>
        <begin position="175"/>
        <end position="186"/>
    </location>
</feature>
<feature type="region of interest" description="Disordered" evidence="1">
    <location>
        <begin position="144"/>
        <end position="193"/>
    </location>
</feature>
<feature type="compositionally biased region" description="Polar residues" evidence="1">
    <location>
        <begin position="378"/>
        <end position="389"/>
    </location>
</feature>
<feature type="compositionally biased region" description="Polar residues" evidence="1">
    <location>
        <begin position="274"/>
        <end position="283"/>
    </location>
</feature>
<feature type="region of interest" description="Disordered" evidence="1">
    <location>
        <begin position="227"/>
        <end position="295"/>
    </location>
</feature>
<comment type="caution">
    <text evidence="2">The sequence shown here is derived from an EMBL/GenBank/DDBJ whole genome shotgun (WGS) entry which is preliminary data.</text>
</comment>
<feature type="compositionally biased region" description="Basic and acidic residues" evidence="1">
    <location>
        <begin position="286"/>
        <end position="295"/>
    </location>
</feature>
<feature type="region of interest" description="Disordered" evidence="1">
    <location>
        <begin position="357"/>
        <end position="389"/>
    </location>
</feature>
<dbReference type="EMBL" id="JABCRI010000003">
    <property type="protein sequence ID" value="KAF8409827.1"/>
    <property type="molecule type" value="Genomic_DNA"/>
</dbReference>
<sequence length="758" mass="83535">MLARHRSPGNGVRSNSMGMGLATARISPEGSLRGHGMHNTEYRNFNRGFGRGPPKPYPVPQLPRRGDTFIEAGRLAAEYLVSQGALPPTVLRGKWQNSSLKNQMGDFLEFRPQDRENLQLPTDGRTSALARLGTVVPDAVPARRRFPDEFNPTGSKNHMRGRRRMGSFRGYGSESGRENGRNDSWSDKASFSPDMEGKDVLVSVDHEERRVGTDIVGGVQKVASSESLKNCNAGDSEPELENCKFIDDTGSKVSSSSTRKDLPLETDGELAKGSNDSRISNAGSGEVKDGESNDETEKHDYAVDCFMQHCAMEGEPVSKSSNDLLRLCSFAKVPTKTRSSLTHKGSKVDPVLTTEEENTCDIGPPQRFKVPMEEDSVEGSSSGTLTNRSQSSRCLEFDVSRATSVQSKEDAKDLSLTSAVEMGRCMRSQSFPERSSFIYEQESSQGPPGFLRCSSVVKGRGEKRVLQHDDAREGTKLPRVWPSSAATQTNQYFHLCNLTEKQSSSHEERPSPDEEVVEAVDQEGMVDVSLLPKGGAEPSIEFREEKQLFPSSFKICDLNLMEASDMTENDNGDQVLDFPSILESRKEDALVDVDLSISNNCNRSYDYDKHSTDAKEVEVVDVADDSVKEDKASDISERKIENIYSGLECFPNQTENTGDLPDIQDGYGLMISELLGNDISNCSSVPADITALHTEMGLHNGELKLGSYKNIREHDFAIKALMLSENSCLAEWVDGKLLKGADYVHNNKFKIDQSHEGS</sequence>
<dbReference type="InterPro" id="IPR040276">
    <property type="entry name" value="At4g26450-like"/>
</dbReference>
<dbReference type="PANTHER" id="PTHR36056:SF1">
    <property type="entry name" value="PROTEIN, PUTATIVE-RELATED"/>
    <property type="match status" value="1"/>
</dbReference>